<dbReference type="OrthoDB" id="429427at2759"/>
<feature type="compositionally biased region" description="Acidic residues" evidence="3">
    <location>
        <begin position="258"/>
        <end position="267"/>
    </location>
</feature>
<accession>A0A9W9NE37</accession>
<feature type="region of interest" description="Disordered" evidence="3">
    <location>
        <begin position="234"/>
        <end position="308"/>
    </location>
</feature>
<dbReference type="InterPro" id="IPR012890">
    <property type="entry name" value="GCFC2-like"/>
</dbReference>
<dbReference type="Pfam" id="PF15458">
    <property type="entry name" value="NTR2"/>
    <property type="match status" value="1"/>
</dbReference>
<evidence type="ECO:0000313" key="4">
    <source>
        <dbReference type="EMBL" id="KAJ5218182.1"/>
    </source>
</evidence>
<proteinExistence type="predicted"/>
<dbReference type="PANTHER" id="PTHR12214">
    <property type="entry name" value="GC-RICH SEQUENCE DNA-BINDING FACTOR"/>
    <property type="match status" value="1"/>
</dbReference>
<evidence type="ECO:0008006" key="6">
    <source>
        <dbReference type="Google" id="ProtNLM"/>
    </source>
</evidence>
<keyword evidence="2" id="KW-0539">Nucleus</keyword>
<feature type="compositionally biased region" description="Polar residues" evidence="3">
    <location>
        <begin position="44"/>
        <end position="53"/>
    </location>
</feature>
<dbReference type="AlphaFoldDB" id="A0A9W9NE37"/>
<dbReference type="RefSeq" id="XP_058312755.1">
    <property type="nucleotide sequence ID" value="XM_058447344.1"/>
</dbReference>
<comment type="caution">
    <text evidence="4">The sequence shown here is derived from an EMBL/GenBank/DDBJ whole genome shotgun (WGS) entry which is preliminary data.</text>
</comment>
<feature type="compositionally biased region" description="Basic residues" evidence="3">
    <location>
        <begin position="1"/>
        <end position="10"/>
    </location>
</feature>
<feature type="compositionally biased region" description="Polar residues" evidence="3">
    <location>
        <begin position="82"/>
        <end position="95"/>
    </location>
</feature>
<sequence length="405" mass="44573">MSFANRRKPRKIGDDEGDDEGNGGEPETIVKRPIKSKSKPKSKLNLSFGSGETSMADDGDQSEVIIPKRHGLGRKAVERSAAQRNLTPSGASQTIPARVGHDQDRPSYSNDYLKELRDSTPSTPKASTDDEKDRTIDVAAKFGEVMRVSGPSAIPSEAEIREKKARRARLALEKGAKEEDFISLDDHMTEHDDDWDAVARGEKETVSDTRLVRDDEDFAEGFDEYVEDGKISLGRKAEREQKRKDRDAMRELINDAEGLSDDEDSDIEEKAAYEATQTRAAMGHGKSSGIDRPRTPPKMTSLPKLSSSLERLRMSLASMETAKTQMISRMEDLRKEKEDIAVREVEIQGMIKEAGDNYERLKKEAGIEPAADADASAGALEQSRGLESIGAPMAPSDSSSGETEI</sequence>
<dbReference type="PANTHER" id="PTHR12214:SF0">
    <property type="entry name" value="LD29489P"/>
    <property type="match status" value="1"/>
</dbReference>
<dbReference type="GO" id="GO:0071008">
    <property type="term" value="C:U2-type post-mRNA release spliceosomal complex"/>
    <property type="evidence" value="ECO:0007669"/>
    <property type="project" value="InterPro"/>
</dbReference>
<dbReference type="GO" id="GO:0003677">
    <property type="term" value="F:DNA binding"/>
    <property type="evidence" value="ECO:0007669"/>
    <property type="project" value="InterPro"/>
</dbReference>
<reference evidence="4" key="2">
    <citation type="journal article" date="2023" name="IMA Fungus">
        <title>Comparative genomic study of the Penicillium genus elucidates a diverse pangenome and 15 lateral gene transfer events.</title>
        <authorList>
            <person name="Petersen C."/>
            <person name="Sorensen T."/>
            <person name="Nielsen M.R."/>
            <person name="Sondergaard T.E."/>
            <person name="Sorensen J.L."/>
            <person name="Fitzpatrick D.A."/>
            <person name="Frisvad J.C."/>
            <person name="Nielsen K.L."/>
        </authorList>
    </citation>
    <scope>NUCLEOTIDE SEQUENCE</scope>
    <source>
        <strain evidence="4">IBT 15544</strain>
    </source>
</reference>
<protein>
    <recommendedName>
        <fullName evidence="6">Nineteen complex-related protein 2-domain-containing protein</fullName>
    </recommendedName>
</protein>
<evidence type="ECO:0000256" key="2">
    <source>
        <dbReference type="ARBA" id="ARBA00023242"/>
    </source>
</evidence>
<feature type="region of interest" description="Disordered" evidence="3">
    <location>
        <begin position="369"/>
        <end position="405"/>
    </location>
</feature>
<evidence type="ECO:0000313" key="5">
    <source>
        <dbReference type="Proteomes" id="UP001150904"/>
    </source>
</evidence>
<keyword evidence="5" id="KW-1185">Reference proteome</keyword>
<dbReference type="InterPro" id="IPR028211">
    <property type="entry name" value="Ntr2"/>
</dbReference>
<dbReference type="EMBL" id="JAPQKR010000004">
    <property type="protein sequence ID" value="KAJ5218182.1"/>
    <property type="molecule type" value="Genomic_DNA"/>
</dbReference>
<comment type="subcellular location">
    <subcellularLocation>
        <location evidence="1">Nucleus</location>
    </subcellularLocation>
</comment>
<feature type="compositionally biased region" description="Low complexity" evidence="3">
    <location>
        <begin position="369"/>
        <end position="379"/>
    </location>
</feature>
<reference evidence="4" key="1">
    <citation type="submission" date="2022-12" db="EMBL/GenBank/DDBJ databases">
        <authorList>
            <person name="Petersen C."/>
        </authorList>
    </citation>
    <scope>NUCLEOTIDE SEQUENCE</scope>
    <source>
        <strain evidence="4">IBT 15544</strain>
    </source>
</reference>
<dbReference type="GO" id="GO:0000390">
    <property type="term" value="P:spliceosomal complex disassembly"/>
    <property type="evidence" value="ECO:0007669"/>
    <property type="project" value="InterPro"/>
</dbReference>
<feature type="compositionally biased region" description="Basic residues" evidence="3">
    <location>
        <begin position="32"/>
        <end position="42"/>
    </location>
</feature>
<evidence type="ECO:0000256" key="3">
    <source>
        <dbReference type="SAM" id="MobiDB-lite"/>
    </source>
</evidence>
<dbReference type="GeneID" id="83174644"/>
<feature type="region of interest" description="Disordered" evidence="3">
    <location>
        <begin position="1"/>
        <end position="133"/>
    </location>
</feature>
<evidence type="ECO:0000256" key="1">
    <source>
        <dbReference type="ARBA" id="ARBA00004123"/>
    </source>
</evidence>
<feature type="compositionally biased region" description="Basic and acidic residues" evidence="3">
    <location>
        <begin position="234"/>
        <end position="253"/>
    </location>
</feature>
<feature type="compositionally biased region" description="Polar residues" evidence="3">
    <location>
        <begin position="396"/>
        <end position="405"/>
    </location>
</feature>
<dbReference type="Proteomes" id="UP001150904">
    <property type="component" value="Unassembled WGS sequence"/>
</dbReference>
<organism evidence="4 5">
    <name type="scientific">Penicillium cinerascens</name>
    <dbReference type="NCBI Taxonomy" id="70096"/>
    <lineage>
        <taxon>Eukaryota</taxon>
        <taxon>Fungi</taxon>
        <taxon>Dikarya</taxon>
        <taxon>Ascomycota</taxon>
        <taxon>Pezizomycotina</taxon>
        <taxon>Eurotiomycetes</taxon>
        <taxon>Eurotiomycetidae</taxon>
        <taxon>Eurotiales</taxon>
        <taxon>Aspergillaceae</taxon>
        <taxon>Penicillium</taxon>
    </lineage>
</organism>
<gene>
    <name evidence="4" type="ORF">N7498_000281</name>
</gene>
<name>A0A9W9NE37_9EURO</name>